<evidence type="ECO:0000313" key="1">
    <source>
        <dbReference type="EMBL" id="KUJ22358.1"/>
    </source>
</evidence>
<dbReference type="RefSeq" id="XP_018076713.1">
    <property type="nucleotide sequence ID" value="XM_018218108.1"/>
</dbReference>
<dbReference type="InParanoid" id="A0A194XQ88"/>
<dbReference type="GeneID" id="28827834"/>
<protein>
    <submittedName>
        <fullName evidence="1">Uncharacterized protein</fullName>
    </submittedName>
</protein>
<dbReference type="Proteomes" id="UP000070700">
    <property type="component" value="Unassembled WGS sequence"/>
</dbReference>
<proteinExistence type="predicted"/>
<name>A0A194XQ88_MOLSC</name>
<dbReference type="EMBL" id="KQ947406">
    <property type="protein sequence ID" value="KUJ22358.1"/>
    <property type="molecule type" value="Genomic_DNA"/>
</dbReference>
<dbReference type="KEGG" id="psco:LY89DRAFT_714176"/>
<organism evidence="1 2">
    <name type="scientific">Mollisia scopiformis</name>
    <name type="common">Conifer needle endophyte fungus</name>
    <name type="synonym">Phialocephala scopiformis</name>
    <dbReference type="NCBI Taxonomy" id="149040"/>
    <lineage>
        <taxon>Eukaryota</taxon>
        <taxon>Fungi</taxon>
        <taxon>Dikarya</taxon>
        <taxon>Ascomycota</taxon>
        <taxon>Pezizomycotina</taxon>
        <taxon>Leotiomycetes</taxon>
        <taxon>Helotiales</taxon>
        <taxon>Mollisiaceae</taxon>
        <taxon>Mollisia</taxon>
    </lineage>
</organism>
<sequence length="216" mass="24290">MALASGAEQGKARGKRQQTEMIWHRADAAELGIPPSTGWACCLVTIAFWHWHLIHSVRIRPYSLLVGSTLTSPKRAFQEVRPKVPARHIEQSHIAIAIDTWTFFRNMGKANSTNATYGGPIFRHHRSRATLRLPACVERGNAGERQNGKERQVMQFQIRPPEVIEGYAAACSRRLTWAKLARASVEYAVPVRLEERRLACGSDHSRRTGLLYPTVA</sequence>
<reference evidence="1 2" key="1">
    <citation type="submission" date="2015-10" db="EMBL/GenBank/DDBJ databases">
        <title>Full genome of DAOMC 229536 Phialocephala scopiformis, a fungal endophyte of spruce producing the potent anti-insectan compound rugulosin.</title>
        <authorList>
            <consortium name="DOE Joint Genome Institute"/>
            <person name="Walker A.K."/>
            <person name="Frasz S.L."/>
            <person name="Seifert K.A."/>
            <person name="Miller J.D."/>
            <person name="Mondo S.J."/>
            <person name="Labutti K."/>
            <person name="Lipzen A."/>
            <person name="Dockter R."/>
            <person name="Kennedy M."/>
            <person name="Grigoriev I.V."/>
            <person name="Spatafora J.W."/>
        </authorList>
    </citation>
    <scope>NUCLEOTIDE SEQUENCE [LARGE SCALE GENOMIC DNA]</scope>
    <source>
        <strain evidence="1 2">CBS 120377</strain>
    </source>
</reference>
<gene>
    <name evidence="1" type="ORF">LY89DRAFT_714176</name>
</gene>
<dbReference type="AlphaFoldDB" id="A0A194XQ88"/>
<evidence type="ECO:0000313" key="2">
    <source>
        <dbReference type="Proteomes" id="UP000070700"/>
    </source>
</evidence>
<keyword evidence="2" id="KW-1185">Reference proteome</keyword>
<accession>A0A194XQ88</accession>